<feature type="transmembrane region" description="Helical" evidence="2">
    <location>
        <begin position="85"/>
        <end position="103"/>
    </location>
</feature>
<name>A0A022Q2R5_ERYGU</name>
<dbReference type="KEGG" id="egt:105976064"/>
<keyword evidence="2" id="KW-1133">Transmembrane helix</keyword>
<dbReference type="Proteomes" id="UP000030748">
    <property type="component" value="Unassembled WGS sequence"/>
</dbReference>
<dbReference type="Pfam" id="PF04749">
    <property type="entry name" value="PLAC8"/>
    <property type="match status" value="1"/>
</dbReference>
<dbReference type="OrthoDB" id="1045822at2759"/>
<keyword evidence="2" id="KW-0812">Transmembrane</keyword>
<feature type="region of interest" description="Disordered" evidence="1">
    <location>
        <begin position="1"/>
        <end position="26"/>
    </location>
</feature>
<dbReference type="InterPro" id="IPR006461">
    <property type="entry name" value="PLAC_motif_containing"/>
</dbReference>
<proteinExistence type="predicted"/>
<dbReference type="EMBL" id="KI632223">
    <property type="protein sequence ID" value="EYU21473.1"/>
    <property type="molecule type" value="Genomic_DNA"/>
</dbReference>
<accession>A0A022Q2R5</accession>
<protein>
    <submittedName>
        <fullName evidence="3">Uncharacterized protein</fullName>
    </submittedName>
</protein>
<keyword evidence="4" id="KW-1185">Reference proteome</keyword>
<evidence type="ECO:0000256" key="1">
    <source>
        <dbReference type="SAM" id="MobiDB-lite"/>
    </source>
</evidence>
<dbReference type="eggNOG" id="ENOG502RZFT">
    <property type="taxonomic scope" value="Eukaryota"/>
</dbReference>
<dbReference type="NCBIfam" id="TIGR01571">
    <property type="entry name" value="A_thal_Cys_rich"/>
    <property type="match status" value="1"/>
</dbReference>
<dbReference type="PhylomeDB" id="A0A022Q2R5"/>
<sequence>MGRIQASPEIETQDPVQQVNSYPQNFQTGQTPQIGNPWNSGLFDCHLDQTNAWMTALSPCVTFGQIAEVLDASEPSQGSQLTCPIGSLIFLLMGVLCTNTLIGSKFRAKLRKKYGLVEAPYQDVLSHLICPCCSLCQEFRELKSRGLDPSLGWQGILAQQQANQYGNVQMNTAPPAQAMSM</sequence>
<evidence type="ECO:0000313" key="3">
    <source>
        <dbReference type="EMBL" id="EYU21473.1"/>
    </source>
</evidence>
<organism evidence="3 4">
    <name type="scientific">Erythranthe guttata</name>
    <name type="common">Yellow monkey flower</name>
    <name type="synonym">Mimulus guttatus</name>
    <dbReference type="NCBI Taxonomy" id="4155"/>
    <lineage>
        <taxon>Eukaryota</taxon>
        <taxon>Viridiplantae</taxon>
        <taxon>Streptophyta</taxon>
        <taxon>Embryophyta</taxon>
        <taxon>Tracheophyta</taxon>
        <taxon>Spermatophyta</taxon>
        <taxon>Magnoliopsida</taxon>
        <taxon>eudicotyledons</taxon>
        <taxon>Gunneridae</taxon>
        <taxon>Pentapetalae</taxon>
        <taxon>asterids</taxon>
        <taxon>lamiids</taxon>
        <taxon>Lamiales</taxon>
        <taxon>Phrymaceae</taxon>
        <taxon>Erythranthe</taxon>
    </lineage>
</organism>
<gene>
    <name evidence="3" type="ORF">MIMGU_mgv1a014692mg</name>
</gene>
<dbReference type="PANTHER" id="PTHR15907">
    <property type="entry name" value="DUF614 FAMILY PROTEIN-RELATED"/>
    <property type="match status" value="1"/>
</dbReference>
<evidence type="ECO:0000313" key="4">
    <source>
        <dbReference type="Proteomes" id="UP000030748"/>
    </source>
</evidence>
<keyword evidence="2" id="KW-0472">Membrane</keyword>
<reference evidence="3 4" key="1">
    <citation type="journal article" date="2013" name="Proc. Natl. Acad. Sci. U.S.A.">
        <title>Fine-scale variation in meiotic recombination in Mimulus inferred from population shotgun sequencing.</title>
        <authorList>
            <person name="Hellsten U."/>
            <person name="Wright K.M."/>
            <person name="Jenkins J."/>
            <person name="Shu S."/>
            <person name="Yuan Y."/>
            <person name="Wessler S.R."/>
            <person name="Schmutz J."/>
            <person name="Willis J.H."/>
            <person name="Rokhsar D.S."/>
        </authorList>
    </citation>
    <scope>NUCLEOTIDE SEQUENCE [LARGE SCALE GENOMIC DNA]</scope>
    <source>
        <strain evidence="4">cv. DUN x IM62</strain>
    </source>
</reference>
<evidence type="ECO:0000256" key="2">
    <source>
        <dbReference type="SAM" id="Phobius"/>
    </source>
</evidence>
<dbReference type="AlphaFoldDB" id="A0A022Q2R5"/>
<feature type="compositionally biased region" description="Polar residues" evidence="1">
    <location>
        <begin position="14"/>
        <end position="26"/>
    </location>
</feature>
<dbReference type="OMA" id="CCLTANI"/>